<keyword evidence="2" id="KW-1185">Reference proteome</keyword>
<sequence length="59" mass="6467">NIDMWTISCLRITPSRTVSSTSGGRRVTSGWGTCMDAILSTKTSLSAFEQRSPPFMNLL</sequence>
<dbReference type="EMBL" id="JAMKFB020000012">
    <property type="protein sequence ID" value="KAL0179166.1"/>
    <property type="molecule type" value="Genomic_DNA"/>
</dbReference>
<proteinExistence type="predicted"/>
<protein>
    <submittedName>
        <fullName evidence="1">Uncharacterized protein</fullName>
    </submittedName>
</protein>
<feature type="non-terminal residue" evidence="1">
    <location>
        <position position="59"/>
    </location>
</feature>
<dbReference type="AlphaFoldDB" id="A0ABD0Q0D3"/>
<feature type="non-terminal residue" evidence="1">
    <location>
        <position position="1"/>
    </location>
</feature>
<evidence type="ECO:0000313" key="2">
    <source>
        <dbReference type="Proteomes" id="UP001529510"/>
    </source>
</evidence>
<gene>
    <name evidence="1" type="ORF">M9458_024608</name>
</gene>
<name>A0ABD0Q0D3_CIRMR</name>
<evidence type="ECO:0000313" key="1">
    <source>
        <dbReference type="EMBL" id="KAL0179166.1"/>
    </source>
</evidence>
<organism evidence="1 2">
    <name type="scientific">Cirrhinus mrigala</name>
    <name type="common">Mrigala</name>
    <dbReference type="NCBI Taxonomy" id="683832"/>
    <lineage>
        <taxon>Eukaryota</taxon>
        <taxon>Metazoa</taxon>
        <taxon>Chordata</taxon>
        <taxon>Craniata</taxon>
        <taxon>Vertebrata</taxon>
        <taxon>Euteleostomi</taxon>
        <taxon>Actinopterygii</taxon>
        <taxon>Neopterygii</taxon>
        <taxon>Teleostei</taxon>
        <taxon>Ostariophysi</taxon>
        <taxon>Cypriniformes</taxon>
        <taxon>Cyprinidae</taxon>
        <taxon>Labeoninae</taxon>
        <taxon>Labeonini</taxon>
        <taxon>Cirrhinus</taxon>
    </lineage>
</organism>
<comment type="caution">
    <text evidence="1">The sequence shown here is derived from an EMBL/GenBank/DDBJ whole genome shotgun (WGS) entry which is preliminary data.</text>
</comment>
<accession>A0ABD0Q0D3</accession>
<reference evidence="1 2" key="1">
    <citation type="submission" date="2024-05" db="EMBL/GenBank/DDBJ databases">
        <title>Genome sequencing and assembly of Indian major carp, Cirrhinus mrigala (Hamilton, 1822).</title>
        <authorList>
            <person name="Mohindra V."/>
            <person name="Chowdhury L.M."/>
            <person name="Lal K."/>
            <person name="Jena J.K."/>
        </authorList>
    </citation>
    <scope>NUCLEOTIDE SEQUENCE [LARGE SCALE GENOMIC DNA]</scope>
    <source>
        <strain evidence="1">CM1030</strain>
        <tissue evidence="1">Blood</tissue>
    </source>
</reference>
<dbReference type="Proteomes" id="UP001529510">
    <property type="component" value="Unassembled WGS sequence"/>
</dbReference>